<dbReference type="Proteomes" id="UP000023435">
    <property type="component" value="Unassembled WGS sequence"/>
</dbReference>
<evidence type="ECO:0000256" key="1">
    <source>
        <dbReference type="SAM" id="MobiDB-lite"/>
    </source>
</evidence>
<evidence type="ECO:0000313" key="3">
    <source>
        <dbReference type="Proteomes" id="UP000023435"/>
    </source>
</evidence>
<dbReference type="EMBL" id="JAJA02000001">
    <property type="protein sequence ID" value="KWS04968.1"/>
    <property type="molecule type" value="Genomic_DNA"/>
</dbReference>
<feature type="region of interest" description="Disordered" evidence="1">
    <location>
        <begin position="1"/>
        <end position="21"/>
    </location>
</feature>
<dbReference type="AlphaFoldDB" id="A0A125MMZ6"/>
<feature type="compositionally biased region" description="Low complexity" evidence="1">
    <location>
        <begin position="57"/>
        <end position="68"/>
    </location>
</feature>
<name>A0A125MMZ6_9GAMM</name>
<proteinExistence type="predicted"/>
<gene>
    <name evidence="2" type="ORF">AZ78_2518</name>
</gene>
<evidence type="ECO:0000313" key="2">
    <source>
        <dbReference type="EMBL" id="KWS04968.1"/>
    </source>
</evidence>
<organism evidence="2 3">
    <name type="scientific">Lysobacter capsici AZ78</name>
    <dbReference type="NCBI Taxonomy" id="1444315"/>
    <lineage>
        <taxon>Bacteria</taxon>
        <taxon>Pseudomonadati</taxon>
        <taxon>Pseudomonadota</taxon>
        <taxon>Gammaproteobacteria</taxon>
        <taxon>Lysobacterales</taxon>
        <taxon>Lysobacteraceae</taxon>
        <taxon>Lysobacter</taxon>
    </lineage>
</organism>
<protein>
    <submittedName>
        <fullName evidence="2">Uncharacterized protein</fullName>
    </submittedName>
</protein>
<feature type="region of interest" description="Disordered" evidence="1">
    <location>
        <begin position="50"/>
        <end position="74"/>
    </location>
</feature>
<keyword evidence="3" id="KW-1185">Reference proteome</keyword>
<comment type="caution">
    <text evidence="2">The sequence shown here is derived from an EMBL/GenBank/DDBJ whole genome shotgun (WGS) entry which is preliminary data.</text>
</comment>
<accession>A0A125MMZ6</accession>
<reference evidence="2 3" key="1">
    <citation type="journal article" date="2014" name="Genome Announc.">
        <title>Draft Genome Sequence of Lysobacter capsici AZ78, a Bacterium Antagonistic to Plant-Pathogenic Oomycetes.</title>
        <authorList>
            <person name="Puopolo G."/>
            <person name="Sonego P."/>
            <person name="Engelen K."/>
            <person name="Pertot I."/>
        </authorList>
    </citation>
    <scope>NUCLEOTIDE SEQUENCE [LARGE SCALE GENOMIC DNA]</scope>
    <source>
        <strain evidence="2 3">AZ78</strain>
    </source>
</reference>
<sequence>MATRASAGKSESLSIPLAKGEDKHELVVLRREPRGIARSDMTNRQDIIRPFSHFENTAATTSSTPSPACGRGPG</sequence>